<keyword evidence="1" id="KW-0862">Zinc</keyword>
<keyword evidence="5" id="KW-1185">Reference proteome</keyword>
<comment type="caution">
    <text evidence="4">The sequence shown here is derived from an EMBL/GenBank/DDBJ whole genome shotgun (WGS) entry which is preliminary data.</text>
</comment>
<reference evidence="4" key="1">
    <citation type="submission" date="2022-07" db="EMBL/GenBank/DDBJ databases">
        <authorList>
            <person name="Macas J."/>
            <person name="Novak P."/>
            <person name="Neumann P."/>
        </authorList>
    </citation>
    <scope>NUCLEOTIDE SEQUENCE</scope>
</reference>
<dbReference type="AlphaFoldDB" id="A0A9P0YS29"/>
<organism evidence="4 5">
    <name type="scientific">Cuscuta europaea</name>
    <name type="common">European dodder</name>
    <dbReference type="NCBI Taxonomy" id="41803"/>
    <lineage>
        <taxon>Eukaryota</taxon>
        <taxon>Viridiplantae</taxon>
        <taxon>Streptophyta</taxon>
        <taxon>Embryophyta</taxon>
        <taxon>Tracheophyta</taxon>
        <taxon>Spermatophyta</taxon>
        <taxon>Magnoliopsida</taxon>
        <taxon>eudicotyledons</taxon>
        <taxon>Gunneridae</taxon>
        <taxon>Pentapetalae</taxon>
        <taxon>asterids</taxon>
        <taxon>lamiids</taxon>
        <taxon>Solanales</taxon>
        <taxon>Convolvulaceae</taxon>
        <taxon>Cuscuteae</taxon>
        <taxon>Cuscuta</taxon>
        <taxon>Cuscuta subgen. Cuscuta</taxon>
    </lineage>
</organism>
<feature type="region of interest" description="Disordered" evidence="2">
    <location>
        <begin position="149"/>
        <end position="197"/>
    </location>
</feature>
<gene>
    <name evidence="4" type="ORF">CEURO_LOCUS4773</name>
</gene>
<dbReference type="EMBL" id="CAMAPE010000008">
    <property type="protein sequence ID" value="CAH9073330.1"/>
    <property type="molecule type" value="Genomic_DNA"/>
</dbReference>
<feature type="compositionally biased region" description="Basic and acidic residues" evidence="2">
    <location>
        <begin position="187"/>
        <end position="197"/>
    </location>
</feature>
<keyword evidence="1" id="KW-0863">Zinc-finger</keyword>
<sequence length="197" mass="21672">MAGKDEWSISDKIPPLPPVYSAKPGRPKKLRRKSAVDLSNDGVRVARTHIKMHCSKCRKEGHNARRCPKDPNNKENLLQPRKRKPKSAPRHSGGSVGESAGNEDVGAPKVSALDEDNLMDINMQYEDFPSLGLEFPIVVSVEDTSMFTQVSDQEAEKLSGQDAERETGEGTETQSQDSAANQSDAIDENKIDDVDKD</sequence>
<dbReference type="SUPFAM" id="SSF57756">
    <property type="entry name" value="Retrovirus zinc finger-like domains"/>
    <property type="match status" value="1"/>
</dbReference>
<dbReference type="InterPro" id="IPR036875">
    <property type="entry name" value="Znf_CCHC_sf"/>
</dbReference>
<evidence type="ECO:0000313" key="4">
    <source>
        <dbReference type="EMBL" id="CAH9073330.1"/>
    </source>
</evidence>
<proteinExistence type="predicted"/>
<evidence type="ECO:0000313" key="5">
    <source>
        <dbReference type="Proteomes" id="UP001152484"/>
    </source>
</evidence>
<dbReference type="InterPro" id="IPR001878">
    <property type="entry name" value="Znf_CCHC"/>
</dbReference>
<dbReference type="GO" id="GO:0008270">
    <property type="term" value="F:zinc ion binding"/>
    <property type="evidence" value="ECO:0007669"/>
    <property type="project" value="UniProtKB-KW"/>
</dbReference>
<feature type="non-terminal residue" evidence="4">
    <location>
        <position position="1"/>
    </location>
</feature>
<feature type="region of interest" description="Disordered" evidence="2">
    <location>
        <begin position="56"/>
        <end position="111"/>
    </location>
</feature>
<feature type="region of interest" description="Disordered" evidence="2">
    <location>
        <begin position="1"/>
        <end position="44"/>
    </location>
</feature>
<evidence type="ECO:0000259" key="3">
    <source>
        <dbReference type="PROSITE" id="PS50158"/>
    </source>
</evidence>
<evidence type="ECO:0000256" key="2">
    <source>
        <dbReference type="SAM" id="MobiDB-lite"/>
    </source>
</evidence>
<evidence type="ECO:0000256" key="1">
    <source>
        <dbReference type="PROSITE-ProRule" id="PRU00047"/>
    </source>
</evidence>
<feature type="compositionally biased region" description="Basic and acidic residues" evidence="2">
    <location>
        <begin position="57"/>
        <end position="73"/>
    </location>
</feature>
<feature type="compositionally biased region" description="Polar residues" evidence="2">
    <location>
        <begin position="170"/>
        <end position="184"/>
    </location>
</feature>
<feature type="compositionally biased region" description="Basic residues" evidence="2">
    <location>
        <begin position="80"/>
        <end position="89"/>
    </location>
</feature>
<dbReference type="Gene3D" id="4.10.60.10">
    <property type="entry name" value="Zinc finger, CCHC-type"/>
    <property type="match status" value="1"/>
</dbReference>
<dbReference type="Proteomes" id="UP001152484">
    <property type="component" value="Unassembled WGS sequence"/>
</dbReference>
<dbReference type="PROSITE" id="PS50158">
    <property type="entry name" value="ZF_CCHC"/>
    <property type="match status" value="1"/>
</dbReference>
<protein>
    <recommendedName>
        <fullName evidence="3">CCHC-type domain-containing protein</fullName>
    </recommendedName>
</protein>
<name>A0A9P0YS29_CUSEU</name>
<accession>A0A9P0YS29</accession>
<feature type="domain" description="CCHC-type" evidence="3">
    <location>
        <begin position="54"/>
        <end position="69"/>
    </location>
</feature>
<keyword evidence="1" id="KW-0479">Metal-binding</keyword>
<dbReference type="GO" id="GO:0003676">
    <property type="term" value="F:nucleic acid binding"/>
    <property type="evidence" value="ECO:0007669"/>
    <property type="project" value="InterPro"/>
</dbReference>
<feature type="compositionally biased region" description="Basic and acidic residues" evidence="2">
    <location>
        <begin position="154"/>
        <end position="168"/>
    </location>
</feature>